<sequence length="316" mass="34828">MRQAIHTRLLNDDVVEHDQLKQGQLLDDIGHIVCAVLGSFEGLQVAQEKGLDNFPRLLRTEAASRHELWGEVAPVPAGLGHQDSPVADDLLLDHPNLVVGAGDRLAQVLVILDRQLLHLVKQRGGVLHNAVEFRGVQNIIGRLKQGHEPGRPLSRTHFMAESRQCLGRQSLRRGGTSDELHRIFQELEARVRILLLQDALDLAKPLRENTIPINLGTYITLAVDGAGVKLLEESEQELRNAGRARAEEILNCLDPLRARINAGEFQKSIVDVPTLLYIPKNRGEGPDLFLGSSNKYLLRVLVSPQLGDSASSHDAG</sequence>
<evidence type="ECO:0000313" key="2">
    <source>
        <dbReference type="Proteomes" id="UP001446871"/>
    </source>
</evidence>
<comment type="caution">
    <text evidence="1">The sequence shown here is derived from an EMBL/GenBank/DDBJ whole genome shotgun (WGS) entry which is preliminary data.</text>
</comment>
<dbReference type="Proteomes" id="UP001446871">
    <property type="component" value="Unassembled WGS sequence"/>
</dbReference>
<accession>A0ABR1W0Y3</accession>
<organism evidence="1 2">
    <name type="scientific">Apiospora saccharicola</name>
    <dbReference type="NCBI Taxonomy" id="335842"/>
    <lineage>
        <taxon>Eukaryota</taxon>
        <taxon>Fungi</taxon>
        <taxon>Dikarya</taxon>
        <taxon>Ascomycota</taxon>
        <taxon>Pezizomycotina</taxon>
        <taxon>Sordariomycetes</taxon>
        <taxon>Xylariomycetidae</taxon>
        <taxon>Amphisphaeriales</taxon>
        <taxon>Apiosporaceae</taxon>
        <taxon>Apiospora</taxon>
    </lineage>
</organism>
<evidence type="ECO:0000313" key="1">
    <source>
        <dbReference type="EMBL" id="KAK8077138.1"/>
    </source>
</evidence>
<proteinExistence type="predicted"/>
<keyword evidence="2" id="KW-1185">Reference proteome</keyword>
<protein>
    <submittedName>
        <fullName evidence="1">Uncharacterized protein</fullName>
    </submittedName>
</protein>
<name>A0ABR1W0Y3_9PEZI</name>
<gene>
    <name evidence="1" type="ORF">PG996_003308</name>
</gene>
<dbReference type="EMBL" id="JAQQWM010000002">
    <property type="protein sequence ID" value="KAK8077138.1"/>
    <property type="molecule type" value="Genomic_DNA"/>
</dbReference>
<reference evidence="1 2" key="1">
    <citation type="submission" date="2023-01" db="EMBL/GenBank/DDBJ databases">
        <title>Analysis of 21 Apiospora genomes using comparative genomics revels a genus with tremendous synthesis potential of carbohydrate active enzymes and secondary metabolites.</title>
        <authorList>
            <person name="Sorensen T."/>
        </authorList>
    </citation>
    <scope>NUCLEOTIDE SEQUENCE [LARGE SCALE GENOMIC DNA]</scope>
    <source>
        <strain evidence="1 2">CBS 83171</strain>
    </source>
</reference>